<dbReference type="EMBL" id="GBRH01252767">
    <property type="protein sequence ID" value="JAD45128.1"/>
    <property type="molecule type" value="Transcribed_RNA"/>
</dbReference>
<reference evidence="1" key="2">
    <citation type="journal article" date="2015" name="Data Brief">
        <title>Shoot transcriptome of the giant reed, Arundo donax.</title>
        <authorList>
            <person name="Barrero R.A."/>
            <person name="Guerrero F.D."/>
            <person name="Moolhuijzen P."/>
            <person name="Goolsby J.A."/>
            <person name="Tidwell J."/>
            <person name="Bellgard S.E."/>
            <person name="Bellgard M.I."/>
        </authorList>
    </citation>
    <scope>NUCLEOTIDE SEQUENCE</scope>
    <source>
        <tissue evidence="1">Shoot tissue taken approximately 20 cm above the soil surface</tissue>
    </source>
</reference>
<dbReference type="AlphaFoldDB" id="A0A0A9A5F7"/>
<organism evidence="1">
    <name type="scientific">Arundo donax</name>
    <name type="common">Giant reed</name>
    <name type="synonym">Donax arundinaceus</name>
    <dbReference type="NCBI Taxonomy" id="35708"/>
    <lineage>
        <taxon>Eukaryota</taxon>
        <taxon>Viridiplantae</taxon>
        <taxon>Streptophyta</taxon>
        <taxon>Embryophyta</taxon>
        <taxon>Tracheophyta</taxon>
        <taxon>Spermatophyta</taxon>
        <taxon>Magnoliopsida</taxon>
        <taxon>Liliopsida</taxon>
        <taxon>Poales</taxon>
        <taxon>Poaceae</taxon>
        <taxon>PACMAD clade</taxon>
        <taxon>Arundinoideae</taxon>
        <taxon>Arundineae</taxon>
        <taxon>Arundo</taxon>
    </lineage>
</organism>
<evidence type="ECO:0000313" key="1">
    <source>
        <dbReference type="EMBL" id="JAD45128.1"/>
    </source>
</evidence>
<sequence>MRLAPCASMSLSTDLANGPTVTREAMRVRSGGIHLPLLGSEPCCPDAAAGVRAGWGDADPEHTVNWCGSKAAISTMTTIGSAPGEDLEVADIRAQRFRHQAVAPAFVPSVCVCVCERACVPPFLLCA</sequence>
<name>A0A0A9A5F7_ARUDO</name>
<protein>
    <submittedName>
        <fullName evidence="1">Uncharacterized protein</fullName>
    </submittedName>
</protein>
<proteinExistence type="predicted"/>
<reference evidence="1" key="1">
    <citation type="submission" date="2014-09" db="EMBL/GenBank/DDBJ databases">
        <authorList>
            <person name="Magalhaes I.L.F."/>
            <person name="Oliveira U."/>
            <person name="Santos F.R."/>
            <person name="Vidigal T.H.D.A."/>
            <person name="Brescovit A.D."/>
            <person name="Santos A.J."/>
        </authorList>
    </citation>
    <scope>NUCLEOTIDE SEQUENCE</scope>
    <source>
        <tissue evidence="1">Shoot tissue taken approximately 20 cm above the soil surface</tissue>
    </source>
</reference>
<accession>A0A0A9A5F7</accession>